<reference evidence="1 2" key="1">
    <citation type="submission" date="2017-10" db="EMBL/GenBank/DDBJ databases">
        <title>A large-scale comparative metagenomic study reveals the eutrophication-driven functional interactions in six Microcystis-epibionts communities.</title>
        <authorList>
            <person name="Li Q."/>
            <person name="Lin F."/>
        </authorList>
    </citation>
    <scope>NUCLEOTIDE SEQUENCE [LARGE SCALE GENOMIC DNA]</scope>
    <source>
        <strain evidence="1">TW10</strain>
    </source>
</reference>
<sequence>MYASNSNLYREPIPISSQFAEVLESDIQDYVENLRQLDTPEIAEGLQSSRNRMLSENIIQQSQTVQGLGSMVAVDGGNNVLNIGLGTQCFVVSVLYSLRQNYDVRISMERLAFEEEEATALMYGVRNAMEVRDIYDANERESFCIVDNSWVSLLENVNRVLVNYRRNSSDNDQQILLRFLRPMLSKNGHFISILQNSRNIAISKGGVSRFYCDRYGKNLILLDKVFLLGVLQAGEYTKPIPLSESGLGQLNVHPDTDSIFESQNAIKEIYNATCTSTGVKCICSTYYKPHAWSPVKRIEFNQELLSNGHRLFHQMLATVKDSMIVPTIYEPLEQFLVDQVVKRHTGRLPNLYQTVGVANIQDFNSNLATQLVRRFRT</sequence>
<dbReference type="EMBL" id="QQWD01000003">
    <property type="protein sequence ID" value="REJ56170.1"/>
    <property type="molecule type" value="Genomic_DNA"/>
</dbReference>
<evidence type="ECO:0000313" key="2">
    <source>
        <dbReference type="Proteomes" id="UP000257002"/>
    </source>
</evidence>
<proteinExistence type="predicted"/>
<organism evidence="1 2">
    <name type="scientific">Microcystis wesenbergii TW10</name>
    <dbReference type="NCBI Taxonomy" id="2060474"/>
    <lineage>
        <taxon>Bacteria</taxon>
        <taxon>Bacillati</taxon>
        <taxon>Cyanobacteriota</taxon>
        <taxon>Cyanophyceae</taxon>
        <taxon>Oscillatoriophycideae</taxon>
        <taxon>Chroococcales</taxon>
        <taxon>Microcystaceae</taxon>
        <taxon>Microcystis</taxon>
    </lineage>
</organism>
<dbReference type="Proteomes" id="UP000257002">
    <property type="component" value="Unassembled WGS sequence"/>
</dbReference>
<accession>A0A3E0M8R0</accession>
<evidence type="ECO:0000313" key="1">
    <source>
        <dbReference type="EMBL" id="REJ56170.1"/>
    </source>
</evidence>
<name>A0A3E0M8R0_9CHRO</name>
<protein>
    <recommendedName>
        <fullName evidence="3">NurA domain-containing protein</fullName>
    </recommendedName>
</protein>
<gene>
    <name evidence="1" type="ORF">DWQ51_04475</name>
</gene>
<evidence type="ECO:0008006" key="3">
    <source>
        <dbReference type="Google" id="ProtNLM"/>
    </source>
</evidence>
<comment type="caution">
    <text evidence="1">The sequence shown here is derived from an EMBL/GenBank/DDBJ whole genome shotgun (WGS) entry which is preliminary data.</text>
</comment>
<dbReference type="AlphaFoldDB" id="A0A3E0M8R0"/>